<dbReference type="InterPro" id="IPR043502">
    <property type="entry name" value="DNA/RNA_pol_sf"/>
</dbReference>
<dbReference type="InterPro" id="IPR043128">
    <property type="entry name" value="Rev_trsase/Diguanyl_cyclase"/>
</dbReference>
<accession>A0ABD1QTK2</accession>
<dbReference type="Gene3D" id="3.30.70.270">
    <property type="match status" value="1"/>
</dbReference>
<dbReference type="PANTHER" id="PTHR24559:SF444">
    <property type="entry name" value="REVERSE TRANSCRIPTASE DOMAIN-CONTAINING PROTEIN"/>
    <property type="match status" value="1"/>
</dbReference>
<comment type="caution">
    <text evidence="2">The sequence shown here is derived from an EMBL/GenBank/DDBJ whole genome shotgun (WGS) entry which is preliminary data.</text>
</comment>
<dbReference type="Proteomes" id="UP001604336">
    <property type="component" value="Unassembled WGS sequence"/>
</dbReference>
<protein>
    <submittedName>
        <fullName evidence="2">RNase H domain-containing protein</fullName>
    </submittedName>
</protein>
<dbReference type="InterPro" id="IPR053134">
    <property type="entry name" value="RNA-dir_DNA_polymerase"/>
</dbReference>
<keyword evidence="3" id="KW-1185">Reference proteome</keyword>
<dbReference type="Gene3D" id="3.10.10.10">
    <property type="entry name" value="HIV Type 1 Reverse Transcriptase, subunit A, domain 1"/>
    <property type="match status" value="1"/>
</dbReference>
<dbReference type="EMBL" id="JBFOLK010000010">
    <property type="protein sequence ID" value="KAL2479503.1"/>
    <property type="molecule type" value="Genomic_DNA"/>
</dbReference>
<gene>
    <name evidence="2" type="ORF">Adt_32469</name>
</gene>
<dbReference type="Pfam" id="PF00078">
    <property type="entry name" value="RVT_1"/>
    <property type="match status" value="1"/>
</dbReference>
<feature type="domain" description="Reverse transcriptase" evidence="1">
    <location>
        <begin position="23"/>
        <end position="96"/>
    </location>
</feature>
<sequence>MHVQKIPTRYPVSITWWTPHPVHERLSFLDAFFGYHQISMAELDQEKTSFITDFGTYCYTAIPFWLKNARATYQRMVNKVFVSLIGNVIEAYVDDIGRSKVLRHAIMYLTCKQVFDVTR</sequence>
<evidence type="ECO:0000259" key="1">
    <source>
        <dbReference type="Pfam" id="PF00078"/>
    </source>
</evidence>
<proteinExistence type="predicted"/>
<reference evidence="3" key="1">
    <citation type="submission" date="2024-07" db="EMBL/GenBank/DDBJ databases">
        <title>Two chromosome-level genome assemblies of Korean endemic species Abeliophyllum distichum and Forsythia ovata (Oleaceae).</title>
        <authorList>
            <person name="Jang H."/>
        </authorList>
    </citation>
    <scope>NUCLEOTIDE SEQUENCE [LARGE SCALE GENOMIC DNA]</scope>
</reference>
<dbReference type="AlphaFoldDB" id="A0ABD1QTK2"/>
<organism evidence="2 3">
    <name type="scientific">Abeliophyllum distichum</name>
    <dbReference type="NCBI Taxonomy" id="126358"/>
    <lineage>
        <taxon>Eukaryota</taxon>
        <taxon>Viridiplantae</taxon>
        <taxon>Streptophyta</taxon>
        <taxon>Embryophyta</taxon>
        <taxon>Tracheophyta</taxon>
        <taxon>Spermatophyta</taxon>
        <taxon>Magnoliopsida</taxon>
        <taxon>eudicotyledons</taxon>
        <taxon>Gunneridae</taxon>
        <taxon>Pentapetalae</taxon>
        <taxon>asterids</taxon>
        <taxon>lamiids</taxon>
        <taxon>Lamiales</taxon>
        <taxon>Oleaceae</taxon>
        <taxon>Forsythieae</taxon>
        <taxon>Abeliophyllum</taxon>
    </lineage>
</organism>
<evidence type="ECO:0000313" key="2">
    <source>
        <dbReference type="EMBL" id="KAL2479503.1"/>
    </source>
</evidence>
<dbReference type="InterPro" id="IPR000477">
    <property type="entry name" value="RT_dom"/>
</dbReference>
<dbReference type="PANTHER" id="PTHR24559">
    <property type="entry name" value="TRANSPOSON TY3-I GAG-POL POLYPROTEIN"/>
    <property type="match status" value="1"/>
</dbReference>
<name>A0ABD1QTK2_9LAMI</name>
<dbReference type="SUPFAM" id="SSF56672">
    <property type="entry name" value="DNA/RNA polymerases"/>
    <property type="match status" value="1"/>
</dbReference>
<dbReference type="CDD" id="cd01647">
    <property type="entry name" value="RT_LTR"/>
    <property type="match status" value="1"/>
</dbReference>
<evidence type="ECO:0000313" key="3">
    <source>
        <dbReference type="Proteomes" id="UP001604336"/>
    </source>
</evidence>